<evidence type="ECO:0000313" key="2">
    <source>
        <dbReference type="EMBL" id="TDW87050.1"/>
    </source>
</evidence>
<name>A0ABY2F8Y0_9ACTN</name>
<feature type="domain" description="Enoyl reductase (ER)" evidence="1">
    <location>
        <begin position="11"/>
        <end position="318"/>
    </location>
</feature>
<dbReference type="Gene3D" id="3.40.50.720">
    <property type="entry name" value="NAD(P)-binding Rossmann-like Domain"/>
    <property type="match status" value="1"/>
</dbReference>
<reference evidence="2 3" key="1">
    <citation type="submission" date="2019-03" db="EMBL/GenBank/DDBJ databases">
        <title>Genomic Encyclopedia of Type Strains, Phase III (KMG-III): the genomes of soil and plant-associated and newly described type strains.</title>
        <authorList>
            <person name="Whitman W."/>
        </authorList>
    </citation>
    <scope>NUCLEOTIDE SEQUENCE [LARGE SCALE GENOMIC DNA]</scope>
    <source>
        <strain evidence="2 3">VKMAc-2574</strain>
    </source>
</reference>
<sequence>MRALVARRLDGPDAIELIETDVPEPAAGQVRIKVAAAAVNPVDLAVSAGMPVEFGLTAARQQFGLGWDVAGTVDAVGPTQNDGRKTTRGGRLRIGDAAVGVADLLGRDLKTHAEYVVLDEEAATSVPRKLALTEAATFGLNGLTALQAIKALEPEPGQTLLVTGAAGGVGGYAVEIAKYLGLTVIAAASAHDEELVRLMGAEHFVDRSQDLATAVRRIAPGGVDALVDAAVVGVGAQEAVRNGGRHVHLQGGPRPPHLRGISVKQLFVQANRSDLEELVRLVDAGPLSTRVADVHPLTEAAAAYKRLAGGGVRGRLVLVP</sequence>
<dbReference type="RefSeq" id="WP_134131072.1">
    <property type="nucleotide sequence ID" value="NZ_SODU01000003.1"/>
</dbReference>
<dbReference type="SMART" id="SM00829">
    <property type="entry name" value="PKS_ER"/>
    <property type="match status" value="1"/>
</dbReference>
<dbReference type="InterPro" id="IPR011032">
    <property type="entry name" value="GroES-like_sf"/>
</dbReference>
<evidence type="ECO:0000259" key="1">
    <source>
        <dbReference type="SMART" id="SM00829"/>
    </source>
</evidence>
<dbReference type="PANTHER" id="PTHR44013">
    <property type="entry name" value="ZINC-TYPE ALCOHOL DEHYDROGENASE-LIKE PROTEIN C16A3.02C"/>
    <property type="match status" value="1"/>
</dbReference>
<gene>
    <name evidence="2" type="ORF">EV137_5121</name>
</gene>
<dbReference type="SUPFAM" id="SSF51735">
    <property type="entry name" value="NAD(P)-binding Rossmann-fold domains"/>
    <property type="match status" value="1"/>
</dbReference>
<organism evidence="2 3">
    <name type="scientific">Kribbella pratensis</name>
    <dbReference type="NCBI Taxonomy" id="2512112"/>
    <lineage>
        <taxon>Bacteria</taxon>
        <taxon>Bacillati</taxon>
        <taxon>Actinomycetota</taxon>
        <taxon>Actinomycetes</taxon>
        <taxon>Propionibacteriales</taxon>
        <taxon>Kribbellaceae</taxon>
        <taxon>Kribbella</taxon>
    </lineage>
</organism>
<dbReference type="InterPro" id="IPR052733">
    <property type="entry name" value="Chloroplast_QOR"/>
</dbReference>
<dbReference type="InterPro" id="IPR013154">
    <property type="entry name" value="ADH-like_N"/>
</dbReference>
<comment type="caution">
    <text evidence="2">The sequence shown here is derived from an EMBL/GenBank/DDBJ whole genome shotgun (WGS) entry which is preliminary data.</text>
</comment>
<dbReference type="InterPro" id="IPR020843">
    <property type="entry name" value="ER"/>
</dbReference>
<dbReference type="PANTHER" id="PTHR44013:SF1">
    <property type="entry name" value="ZINC-TYPE ALCOHOL DEHYDROGENASE-LIKE PROTEIN C16A3.02C"/>
    <property type="match status" value="1"/>
</dbReference>
<dbReference type="Pfam" id="PF08240">
    <property type="entry name" value="ADH_N"/>
    <property type="match status" value="1"/>
</dbReference>
<dbReference type="SUPFAM" id="SSF50129">
    <property type="entry name" value="GroES-like"/>
    <property type="match status" value="1"/>
</dbReference>
<evidence type="ECO:0000313" key="3">
    <source>
        <dbReference type="Proteomes" id="UP000295060"/>
    </source>
</evidence>
<dbReference type="EMBL" id="SODU01000003">
    <property type="protein sequence ID" value="TDW87050.1"/>
    <property type="molecule type" value="Genomic_DNA"/>
</dbReference>
<dbReference type="Gene3D" id="3.90.180.10">
    <property type="entry name" value="Medium-chain alcohol dehydrogenases, catalytic domain"/>
    <property type="match status" value="1"/>
</dbReference>
<keyword evidence="3" id="KW-1185">Reference proteome</keyword>
<dbReference type="CDD" id="cd05289">
    <property type="entry name" value="MDR_like_2"/>
    <property type="match status" value="1"/>
</dbReference>
<proteinExistence type="predicted"/>
<protein>
    <submittedName>
        <fullName evidence="2">NADPH:quinone reductase-like Zn-dependent oxidoreductase</fullName>
    </submittedName>
</protein>
<dbReference type="Pfam" id="PF13602">
    <property type="entry name" value="ADH_zinc_N_2"/>
    <property type="match status" value="1"/>
</dbReference>
<accession>A0ABY2F8Y0</accession>
<dbReference type="Proteomes" id="UP000295060">
    <property type="component" value="Unassembled WGS sequence"/>
</dbReference>
<dbReference type="InterPro" id="IPR036291">
    <property type="entry name" value="NAD(P)-bd_dom_sf"/>
</dbReference>